<evidence type="ECO:0000313" key="3">
    <source>
        <dbReference type="Proteomes" id="UP000295793"/>
    </source>
</evidence>
<dbReference type="SUPFAM" id="SSF56112">
    <property type="entry name" value="Protein kinase-like (PK-like)"/>
    <property type="match status" value="1"/>
</dbReference>
<dbReference type="EMBL" id="SLZR01000014">
    <property type="protein sequence ID" value="TCS38917.1"/>
    <property type="molecule type" value="Genomic_DNA"/>
</dbReference>
<proteinExistence type="predicted"/>
<accession>A0A4R3HZS1</accession>
<dbReference type="RefSeq" id="WP_132702728.1">
    <property type="nucleotide sequence ID" value="NZ_SLZR01000014.1"/>
</dbReference>
<sequence>MHLRTVLEKIYFVTGENLSVQRVPNALTNQVYKITSKPSEKMWALRVSKQISRELGIDRAREEKILDHLKGNAWVLRPFFFNQAICLTEWVHGTPFYVHSVEQIQKLSQLIHEIHSQPLGGLTHIQPTEIDKQLLHLLKRLPEATDSAFSNLLLKKIKHYVFPKKLTLCHHDLHPENIIVSQTQLKLLDWEYASLGDPLIDIACAIEGFKLNGANKAEMLKALKLGDEEMQLPICLVQALSLLWYMNRFPKSNFNRQLNLWIETWKD</sequence>
<dbReference type="InterPro" id="IPR011009">
    <property type="entry name" value="Kinase-like_dom_sf"/>
</dbReference>
<dbReference type="Gene3D" id="3.30.200.20">
    <property type="entry name" value="Phosphorylase Kinase, domain 1"/>
    <property type="match status" value="1"/>
</dbReference>
<keyword evidence="2" id="KW-0808">Transferase</keyword>
<dbReference type="Proteomes" id="UP000295793">
    <property type="component" value="Unassembled WGS sequence"/>
</dbReference>
<dbReference type="InterPro" id="IPR052077">
    <property type="entry name" value="CcrZ_PhaseVar_Mediator"/>
</dbReference>
<protein>
    <submittedName>
        <fullName evidence="2">Thiamine kinase-like enzyme</fullName>
    </submittedName>
</protein>
<evidence type="ECO:0000313" key="2">
    <source>
        <dbReference type="EMBL" id="TCS38917.1"/>
    </source>
</evidence>
<keyword evidence="2" id="KW-0418">Kinase</keyword>
<dbReference type="GO" id="GO:0016301">
    <property type="term" value="F:kinase activity"/>
    <property type="evidence" value="ECO:0007669"/>
    <property type="project" value="UniProtKB-KW"/>
</dbReference>
<name>A0A4R3HZS1_9GAMM</name>
<keyword evidence="3" id="KW-1185">Reference proteome</keyword>
<comment type="caution">
    <text evidence="2">The sequence shown here is derived from an EMBL/GenBank/DDBJ whole genome shotgun (WGS) entry which is preliminary data.</text>
</comment>
<dbReference type="InterPro" id="IPR002575">
    <property type="entry name" value="Aminoglycoside_PTrfase"/>
</dbReference>
<dbReference type="Gene3D" id="3.90.1200.10">
    <property type="match status" value="1"/>
</dbReference>
<dbReference type="PANTHER" id="PTHR40086:SF1">
    <property type="entry name" value="CELL CYCLE REGULATOR CCRZ"/>
    <property type="match status" value="1"/>
</dbReference>
<dbReference type="PANTHER" id="PTHR40086">
    <property type="entry name" value="PHOSPHOTRANSFERASE YTMP-RELATED"/>
    <property type="match status" value="1"/>
</dbReference>
<evidence type="ECO:0000259" key="1">
    <source>
        <dbReference type="Pfam" id="PF01636"/>
    </source>
</evidence>
<feature type="domain" description="Aminoglycoside phosphotransferase" evidence="1">
    <location>
        <begin position="20"/>
        <end position="206"/>
    </location>
</feature>
<organism evidence="2 3">
    <name type="scientific">Reinekea marinisedimentorum</name>
    <dbReference type="NCBI Taxonomy" id="230495"/>
    <lineage>
        <taxon>Bacteria</taxon>
        <taxon>Pseudomonadati</taxon>
        <taxon>Pseudomonadota</taxon>
        <taxon>Gammaproteobacteria</taxon>
        <taxon>Oceanospirillales</taxon>
        <taxon>Saccharospirillaceae</taxon>
        <taxon>Reinekea</taxon>
    </lineage>
</organism>
<dbReference type="AlphaFoldDB" id="A0A4R3HZS1"/>
<gene>
    <name evidence="2" type="ORF">BCF53_11483</name>
</gene>
<dbReference type="Pfam" id="PF01636">
    <property type="entry name" value="APH"/>
    <property type="match status" value="1"/>
</dbReference>
<dbReference type="OrthoDB" id="179763at2"/>
<reference evidence="2 3" key="1">
    <citation type="submission" date="2019-03" db="EMBL/GenBank/DDBJ databases">
        <title>Genomic Encyclopedia of Archaeal and Bacterial Type Strains, Phase II (KMG-II): from individual species to whole genera.</title>
        <authorList>
            <person name="Goeker M."/>
        </authorList>
    </citation>
    <scope>NUCLEOTIDE SEQUENCE [LARGE SCALE GENOMIC DNA]</scope>
    <source>
        <strain evidence="2 3">DSM 15388</strain>
    </source>
</reference>